<sequence>MDGGRETVFDWDNPSVVSPRCLPASLRQPCLLTGGGARLLPVSIHGTMSAIIGPWRPLELHCVSLCSSWGLCGAPVLRPSSEVCSGLSLITLIHKEKCLNLLQESLNQYFPR</sequence>
<comment type="caution">
    <text evidence="1">The sequence shown here is derived from an EMBL/GenBank/DDBJ whole genome shotgun (WGS) entry which is preliminary data.</text>
</comment>
<dbReference type="EMBL" id="JAINUG010000003">
    <property type="protein sequence ID" value="KAJ8417756.1"/>
    <property type="molecule type" value="Genomic_DNA"/>
</dbReference>
<accession>A0AAD7TCQ9</accession>
<dbReference type="AlphaFoldDB" id="A0AAD7TCQ9"/>
<organism evidence="1 2">
    <name type="scientific">Aldrovandia affinis</name>
    <dbReference type="NCBI Taxonomy" id="143900"/>
    <lineage>
        <taxon>Eukaryota</taxon>
        <taxon>Metazoa</taxon>
        <taxon>Chordata</taxon>
        <taxon>Craniata</taxon>
        <taxon>Vertebrata</taxon>
        <taxon>Euteleostomi</taxon>
        <taxon>Actinopterygii</taxon>
        <taxon>Neopterygii</taxon>
        <taxon>Teleostei</taxon>
        <taxon>Notacanthiformes</taxon>
        <taxon>Halosauridae</taxon>
        <taxon>Aldrovandia</taxon>
    </lineage>
</organism>
<dbReference type="Proteomes" id="UP001221898">
    <property type="component" value="Unassembled WGS sequence"/>
</dbReference>
<evidence type="ECO:0000313" key="1">
    <source>
        <dbReference type="EMBL" id="KAJ8417756.1"/>
    </source>
</evidence>
<proteinExistence type="predicted"/>
<evidence type="ECO:0000313" key="2">
    <source>
        <dbReference type="Proteomes" id="UP001221898"/>
    </source>
</evidence>
<gene>
    <name evidence="1" type="ORF">AAFF_G00225990</name>
</gene>
<protein>
    <submittedName>
        <fullName evidence="1">Uncharacterized protein</fullName>
    </submittedName>
</protein>
<reference evidence="1" key="1">
    <citation type="journal article" date="2023" name="Science">
        <title>Genome structures resolve the early diversification of teleost fishes.</title>
        <authorList>
            <person name="Parey E."/>
            <person name="Louis A."/>
            <person name="Montfort J."/>
            <person name="Bouchez O."/>
            <person name="Roques C."/>
            <person name="Iampietro C."/>
            <person name="Lluch J."/>
            <person name="Castinel A."/>
            <person name="Donnadieu C."/>
            <person name="Desvignes T."/>
            <person name="Floi Bucao C."/>
            <person name="Jouanno E."/>
            <person name="Wen M."/>
            <person name="Mejri S."/>
            <person name="Dirks R."/>
            <person name="Jansen H."/>
            <person name="Henkel C."/>
            <person name="Chen W.J."/>
            <person name="Zahm M."/>
            <person name="Cabau C."/>
            <person name="Klopp C."/>
            <person name="Thompson A.W."/>
            <person name="Robinson-Rechavi M."/>
            <person name="Braasch I."/>
            <person name="Lecointre G."/>
            <person name="Bobe J."/>
            <person name="Postlethwait J.H."/>
            <person name="Berthelot C."/>
            <person name="Roest Crollius H."/>
            <person name="Guiguen Y."/>
        </authorList>
    </citation>
    <scope>NUCLEOTIDE SEQUENCE</scope>
    <source>
        <strain evidence="1">NC1722</strain>
    </source>
</reference>
<keyword evidence="2" id="KW-1185">Reference proteome</keyword>
<name>A0AAD7TCQ9_9TELE</name>